<dbReference type="GO" id="GO:0005743">
    <property type="term" value="C:mitochondrial inner membrane"/>
    <property type="evidence" value="ECO:0007669"/>
    <property type="project" value="UniProtKB-SubCell"/>
</dbReference>
<evidence type="ECO:0000256" key="10">
    <source>
        <dbReference type="ARBA" id="ARBA00023310"/>
    </source>
</evidence>
<proteinExistence type="inferred from homology"/>
<dbReference type="GO" id="GO:0045259">
    <property type="term" value="C:proton-transporting ATP synthase complex"/>
    <property type="evidence" value="ECO:0007669"/>
    <property type="project" value="UniProtKB-UniRule"/>
</dbReference>
<protein>
    <recommendedName>
        <fullName evidence="11">ATP synthase F(0) complex subunit e, mitochondrial</fullName>
    </recommendedName>
</protein>
<reference evidence="13" key="1">
    <citation type="journal article" date="2020" name="Stud. Mycol.">
        <title>101 Dothideomycetes genomes: a test case for predicting lifestyles and emergence of pathogens.</title>
        <authorList>
            <person name="Haridas S."/>
            <person name="Albert R."/>
            <person name="Binder M."/>
            <person name="Bloem J."/>
            <person name="Labutti K."/>
            <person name="Salamov A."/>
            <person name="Andreopoulos B."/>
            <person name="Baker S."/>
            <person name="Barry K."/>
            <person name="Bills G."/>
            <person name="Bluhm B."/>
            <person name="Cannon C."/>
            <person name="Castanera R."/>
            <person name="Culley D."/>
            <person name="Daum C."/>
            <person name="Ezra D."/>
            <person name="Gonzalez J."/>
            <person name="Henrissat B."/>
            <person name="Kuo A."/>
            <person name="Liang C."/>
            <person name="Lipzen A."/>
            <person name="Lutzoni F."/>
            <person name="Magnuson J."/>
            <person name="Mondo S."/>
            <person name="Nolan M."/>
            <person name="Ohm R."/>
            <person name="Pangilinan J."/>
            <person name="Park H.-J."/>
            <person name="Ramirez L."/>
            <person name="Alfaro M."/>
            <person name="Sun H."/>
            <person name="Tritt A."/>
            <person name="Yoshinaga Y."/>
            <person name="Zwiers L.-H."/>
            <person name="Turgeon B."/>
            <person name="Goodwin S."/>
            <person name="Spatafora J."/>
            <person name="Crous P."/>
            <person name="Grigoriev I."/>
        </authorList>
    </citation>
    <scope>NUCLEOTIDE SEQUENCE</scope>
    <source>
        <strain evidence="13">CBS 480.64</strain>
    </source>
</reference>
<accession>A0A6A7BSH2</accession>
<keyword evidence="7 11" id="KW-0406">Ion transport</keyword>
<evidence type="ECO:0000256" key="8">
    <source>
        <dbReference type="ARBA" id="ARBA00023128"/>
    </source>
</evidence>
<comment type="subcellular location">
    <subcellularLocation>
        <location evidence="1 11">Mitochondrion inner membrane</location>
    </subcellularLocation>
</comment>
<dbReference type="EMBL" id="MU006025">
    <property type="protein sequence ID" value="KAF2857867.1"/>
    <property type="molecule type" value="Genomic_DNA"/>
</dbReference>
<evidence type="ECO:0000313" key="13">
    <source>
        <dbReference type="EMBL" id="KAF2857867.1"/>
    </source>
</evidence>
<dbReference type="GO" id="GO:0015986">
    <property type="term" value="P:proton motive force-driven ATP synthesis"/>
    <property type="evidence" value="ECO:0007669"/>
    <property type="project" value="InterPro"/>
</dbReference>
<evidence type="ECO:0000256" key="9">
    <source>
        <dbReference type="ARBA" id="ARBA00023136"/>
    </source>
</evidence>
<comment type="similarity">
    <text evidence="2 11">Belongs to the ATPase e subunit family.</text>
</comment>
<evidence type="ECO:0000256" key="2">
    <source>
        <dbReference type="ARBA" id="ARBA00007333"/>
    </source>
</evidence>
<evidence type="ECO:0000256" key="6">
    <source>
        <dbReference type="ARBA" id="ARBA00022792"/>
    </source>
</evidence>
<sequence>MSTAVNISRWAAMALGVFYGFSHQTTITARDKAAAAKHDYDRKQQLIDQARNEFRKLHSRDEDDGTTDFSNPSFDLERWLNKVS</sequence>
<evidence type="ECO:0000256" key="1">
    <source>
        <dbReference type="ARBA" id="ARBA00004273"/>
    </source>
</evidence>
<feature type="coiled-coil region" evidence="12">
    <location>
        <begin position="33"/>
        <end position="60"/>
    </location>
</feature>
<dbReference type="AlphaFoldDB" id="A0A6A7BSH2"/>
<keyword evidence="8 11" id="KW-0496">Mitochondrion</keyword>
<comment type="function">
    <text evidence="11">Subunit e, of the mitochondrial membrane ATP synthase complex (F(1)F(0) ATP synthase or Complex V) that produces ATP from ADP in the presence of a proton gradient across the membrane which is generated by electron transport complexes of the respiratory chain. ATP synthase complex consist of a soluble F(1) head domain - the catalytic core - and a membrane F(1) domain - the membrane proton channel. These two domains are linked by a central stalk rotating inside the F(1) region and a stationary peripheral stalk. During catalysis, ATP synthesis in the catalytic domain of F(1) is coupled via a rotary mechanism of the central stalk subunits to proton translocation. In vivo, can only synthesize ATP although its ATP hydrolase activity can be activated artificially in vitro. Part of the complex F(0) domain.</text>
</comment>
<keyword evidence="9" id="KW-0472">Membrane</keyword>
<dbReference type="OrthoDB" id="2125027at2759"/>
<gene>
    <name evidence="13" type="ORF">K470DRAFT_252479</name>
</gene>
<dbReference type="Pfam" id="PF05680">
    <property type="entry name" value="ATP-synt_E"/>
    <property type="match status" value="1"/>
</dbReference>
<keyword evidence="5 11" id="KW-0375">Hydrogen ion transport</keyword>
<dbReference type="Proteomes" id="UP000799421">
    <property type="component" value="Unassembled WGS sequence"/>
</dbReference>
<evidence type="ECO:0000256" key="5">
    <source>
        <dbReference type="ARBA" id="ARBA00022781"/>
    </source>
</evidence>
<keyword evidence="12" id="KW-0175">Coiled coil</keyword>
<dbReference type="GO" id="GO:0015078">
    <property type="term" value="F:proton transmembrane transporter activity"/>
    <property type="evidence" value="ECO:0007669"/>
    <property type="project" value="InterPro"/>
</dbReference>
<keyword evidence="10 11" id="KW-0066">ATP synthesis</keyword>
<keyword evidence="14" id="KW-1185">Reference proteome</keyword>
<evidence type="ECO:0000256" key="11">
    <source>
        <dbReference type="RuleBase" id="RU367005"/>
    </source>
</evidence>
<name>A0A6A7BSH2_9PEZI</name>
<comment type="subunit">
    <text evidence="11">F-type ATPases have 2 components, CF(1) - the catalytic core - and CF(0) - the membrane proton channel. CF(1) and CF(0) have multiple subunits.</text>
</comment>
<evidence type="ECO:0000256" key="3">
    <source>
        <dbReference type="ARBA" id="ARBA00022448"/>
    </source>
</evidence>
<keyword evidence="6 11" id="KW-0999">Mitochondrion inner membrane</keyword>
<evidence type="ECO:0000313" key="14">
    <source>
        <dbReference type="Proteomes" id="UP000799421"/>
    </source>
</evidence>
<keyword evidence="3 11" id="KW-0813">Transport</keyword>
<evidence type="ECO:0000256" key="7">
    <source>
        <dbReference type="ARBA" id="ARBA00023065"/>
    </source>
</evidence>
<evidence type="ECO:0000256" key="4">
    <source>
        <dbReference type="ARBA" id="ARBA00022547"/>
    </source>
</evidence>
<dbReference type="InterPro" id="IPR008386">
    <property type="entry name" value="ATP_synth_F0_esu_mt"/>
</dbReference>
<evidence type="ECO:0000256" key="12">
    <source>
        <dbReference type="SAM" id="Coils"/>
    </source>
</evidence>
<organism evidence="13 14">
    <name type="scientific">Piedraia hortae CBS 480.64</name>
    <dbReference type="NCBI Taxonomy" id="1314780"/>
    <lineage>
        <taxon>Eukaryota</taxon>
        <taxon>Fungi</taxon>
        <taxon>Dikarya</taxon>
        <taxon>Ascomycota</taxon>
        <taxon>Pezizomycotina</taxon>
        <taxon>Dothideomycetes</taxon>
        <taxon>Dothideomycetidae</taxon>
        <taxon>Capnodiales</taxon>
        <taxon>Piedraiaceae</taxon>
        <taxon>Piedraia</taxon>
    </lineage>
</organism>
<keyword evidence="4 11" id="KW-0138">CF(0)</keyword>